<accession>A0A4S8N083</accession>
<reference evidence="2 3" key="1">
    <citation type="journal article" date="2009" name="Int. J. Syst. Evol. Microbiol.">
        <title>Nocardioides caeni sp. nov., isolated from wastewater.</title>
        <authorList>
            <person name="Yoon J.H."/>
            <person name="Kang S.J."/>
            <person name="Park S."/>
            <person name="Kim W."/>
            <person name="Oh T.K."/>
        </authorList>
    </citation>
    <scope>NUCLEOTIDE SEQUENCE [LARGE SCALE GENOMIC DNA]</scope>
    <source>
        <strain evidence="2 3">DSM 23134</strain>
    </source>
</reference>
<comment type="similarity">
    <text evidence="1">Belongs to the protein-tyrosine phosphatase family.</text>
</comment>
<dbReference type="PANTHER" id="PTHR31126">
    <property type="entry name" value="TYROSINE-PROTEIN PHOSPHATASE"/>
    <property type="match status" value="1"/>
</dbReference>
<dbReference type="AlphaFoldDB" id="A0A4S8N083"/>
<dbReference type="EMBL" id="STGW01000016">
    <property type="protein sequence ID" value="THV09167.1"/>
    <property type="molecule type" value="Genomic_DNA"/>
</dbReference>
<evidence type="ECO:0000256" key="1">
    <source>
        <dbReference type="ARBA" id="ARBA00009580"/>
    </source>
</evidence>
<protein>
    <submittedName>
        <fullName evidence="2">Tyrosine-protein phosphatase</fullName>
    </submittedName>
</protein>
<keyword evidence="3" id="KW-1185">Reference proteome</keyword>
<gene>
    <name evidence="2" type="ORF">E9934_17195</name>
</gene>
<comment type="caution">
    <text evidence="2">The sequence shown here is derived from an EMBL/GenBank/DDBJ whole genome shotgun (WGS) entry which is preliminary data.</text>
</comment>
<dbReference type="PANTHER" id="PTHR31126:SF1">
    <property type="entry name" value="TYROSINE SPECIFIC PROTEIN PHOSPHATASES DOMAIN-CONTAINING PROTEIN"/>
    <property type="match status" value="1"/>
</dbReference>
<sequence>MSPPWIGGDVTIGRLCRFQRAEVPTLALTFAAIPPVGEQLDSWVDAASGPGATANRPTCPNLDLVHEEQEYLRLASVDNFRDVAGPGYPTTDGGRLRTGVFYRSNDLRLTEDDHGALSGLGLTAILDLRSRLEIDLHPDPHVPGAQPLHFDAIGIPMETVAMLQTREAADELMRVVYRGFVTEEKCRVAFGAALQQLAEGGPQLFHCSAGKDRTGWLAALVLHIAGVDDAVIRADYLLTNDRSAASRARVEAQIAEHAGDHMVPVFEPTLVADLSFLGAASAAVDEHFGDRASYLREGLGLDDEVLGAIRALLRD</sequence>
<dbReference type="InterPro" id="IPR016130">
    <property type="entry name" value="Tyr_Pase_AS"/>
</dbReference>
<dbReference type="InterPro" id="IPR026893">
    <property type="entry name" value="Tyr/Ser_Pase_IphP-type"/>
</dbReference>
<name>A0A4S8N083_9ACTN</name>
<proteinExistence type="inferred from homology"/>
<evidence type="ECO:0000313" key="2">
    <source>
        <dbReference type="EMBL" id="THV09167.1"/>
    </source>
</evidence>
<dbReference type="PROSITE" id="PS00383">
    <property type="entry name" value="TYR_PHOSPHATASE_1"/>
    <property type="match status" value="1"/>
</dbReference>
<dbReference type="SUPFAM" id="SSF52799">
    <property type="entry name" value="(Phosphotyrosine protein) phosphatases II"/>
    <property type="match status" value="1"/>
</dbReference>
<dbReference type="Pfam" id="PF13350">
    <property type="entry name" value="Y_phosphatase3"/>
    <property type="match status" value="1"/>
</dbReference>
<dbReference type="Proteomes" id="UP000307087">
    <property type="component" value="Unassembled WGS sequence"/>
</dbReference>
<organism evidence="2 3">
    <name type="scientific">Nocardioides caeni</name>
    <dbReference type="NCBI Taxonomy" id="574700"/>
    <lineage>
        <taxon>Bacteria</taxon>
        <taxon>Bacillati</taxon>
        <taxon>Actinomycetota</taxon>
        <taxon>Actinomycetes</taxon>
        <taxon>Propionibacteriales</taxon>
        <taxon>Nocardioidaceae</taxon>
        <taxon>Nocardioides</taxon>
    </lineage>
</organism>
<evidence type="ECO:0000313" key="3">
    <source>
        <dbReference type="Proteomes" id="UP000307087"/>
    </source>
</evidence>
<dbReference type="Gene3D" id="3.90.190.10">
    <property type="entry name" value="Protein tyrosine phosphatase superfamily"/>
    <property type="match status" value="1"/>
</dbReference>
<dbReference type="InterPro" id="IPR029021">
    <property type="entry name" value="Prot-tyrosine_phosphatase-like"/>
</dbReference>
<dbReference type="GO" id="GO:0004721">
    <property type="term" value="F:phosphoprotein phosphatase activity"/>
    <property type="evidence" value="ECO:0007669"/>
    <property type="project" value="InterPro"/>
</dbReference>